<keyword evidence="3" id="KW-1185">Reference proteome</keyword>
<keyword evidence="1" id="KW-0472">Membrane</keyword>
<proteinExistence type="predicted"/>
<evidence type="ECO:0000256" key="1">
    <source>
        <dbReference type="SAM" id="Phobius"/>
    </source>
</evidence>
<name>A0ABX1VJ97_9PLAN</name>
<keyword evidence="1" id="KW-0812">Transmembrane</keyword>
<evidence type="ECO:0000313" key="2">
    <source>
        <dbReference type="EMBL" id="NNJ27847.1"/>
    </source>
</evidence>
<feature type="transmembrane region" description="Helical" evidence="1">
    <location>
        <begin position="21"/>
        <end position="43"/>
    </location>
</feature>
<reference evidence="2 3" key="1">
    <citation type="journal article" date="2020" name="Syst. Appl. Microbiol.">
        <title>Alienimonas chondri sp. nov., a novel planctomycete isolated from the biofilm of the red alga Chondrus crispus.</title>
        <authorList>
            <person name="Vitorino I."/>
            <person name="Albuquerque L."/>
            <person name="Wiegand S."/>
            <person name="Kallscheuer N."/>
            <person name="da Costa M.S."/>
            <person name="Lobo-da-Cunha A."/>
            <person name="Jogler C."/>
            <person name="Lage O.M."/>
        </authorList>
    </citation>
    <scope>NUCLEOTIDE SEQUENCE [LARGE SCALE GENOMIC DNA]</scope>
    <source>
        <strain evidence="2 3">LzC2</strain>
    </source>
</reference>
<accession>A0ABX1VJ97</accession>
<protein>
    <submittedName>
        <fullName evidence="2">Uncharacterized protein</fullName>
    </submittedName>
</protein>
<gene>
    <name evidence="2" type="ORF">LzC2_39570</name>
</gene>
<organism evidence="2 3">
    <name type="scientific">Alienimonas chondri</name>
    <dbReference type="NCBI Taxonomy" id="2681879"/>
    <lineage>
        <taxon>Bacteria</taxon>
        <taxon>Pseudomonadati</taxon>
        <taxon>Planctomycetota</taxon>
        <taxon>Planctomycetia</taxon>
        <taxon>Planctomycetales</taxon>
        <taxon>Planctomycetaceae</taxon>
        <taxon>Alienimonas</taxon>
    </lineage>
</organism>
<keyword evidence="1" id="KW-1133">Transmembrane helix</keyword>
<dbReference type="Proteomes" id="UP000609651">
    <property type="component" value="Unassembled WGS sequence"/>
</dbReference>
<evidence type="ECO:0000313" key="3">
    <source>
        <dbReference type="Proteomes" id="UP000609651"/>
    </source>
</evidence>
<dbReference type="EMBL" id="WTPX01000215">
    <property type="protein sequence ID" value="NNJ27847.1"/>
    <property type="molecule type" value="Genomic_DNA"/>
</dbReference>
<sequence>MSDAGEESDRRAAGDARVSRGTALVVGMICLGCVSTAGLFWFWNTRTADFLPLADALAEALPGSSPRVEGGRRRRPDPDVSLLQVMLKVPFDPGVDDAPPPPDAAATLDVVEEVVAGSEYAGRYDVLEVHLRRDGADGVMTSATFVRPMPEPEPSR</sequence>
<comment type="caution">
    <text evidence="2">The sequence shown here is derived from an EMBL/GenBank/DDBJ whole genome shotgun (WGS) entry which is preliminary data.</text>
</comment>